<dbReference type="EC" id="3.6.3.-" evidence="11"/>
<organism evidence="11 12">
    <name type="scientific">Stratiformator vulcanicus</name>
    <dbReference type="NCBI Taxonomy" id="2527980"/>
    <lineage>
        <taxon>Bacteria</taxon>
        <taxon>Pseudomonadati</taxon>
        <taxon>Planctomycetota</taxon>
        <taxon>Planctomycetia</taxon>
        <taxon>Planctomycetales</taxon>
        <taxon>Planctomycetaceae</taxon>
        <taxon>Stratiformator</taxon>
    </lineage>
</organism>
<dbReference type="RefSeq" id="WP_145362645.1">
    <property type="nucleotide sequence ID" value="NZ_CP036268.1"/>
</dbReference>
<keyword evidence="3 8" id="KW-0812">Transmembrane</keyword>
<keyword evidence="12" id="KW-1185">Reference proteome</keyword>
<dbReference type="GO" id="GO:0016787">
    <property type="term" value="F:hydrolase activity"/>
    <property type="evidence" value="ECO:0007669"/>
    <property type="project" value="UniProtKB-KW"/>
</dbReference>
<dbReference type="GO" id="GO:0005886">
    <property type="term" value="C:plasma membrane"/>
    <property type="evidence" value="ECO:0007669"/>
    <property type="project" value="UniProtKB-SubCell"/>
</dbReference>
<dbReference type="OrthoDB" id="9775474at2"/>
<accession>A0A517QXT0</accession>
<dbReference type="Pfam" id="PF12704">
    <property type="entry name" value="MacB_PCD"/>
    <property type="match status" value="1"/>
</dbReference>
<dbReference type="InterPro" id="IPR050250">
    <property type="entry name" value="Macrolide_Exporter_MacB"/>
</dbReference>
<evidence type="ECO:0000256" key="5">
    <source>
        <dbReference type="ARBA" id="ARBA00023136"/>
    </source>
</evidence>
<dbReference type="PANTHER" id="PTHR30572">
    <property type="entry name" value="MEMBRANE COMPONENT OF TRANSPORTER-RELATED"/>
    <property type="match status" value="1"/>
</dbReference>
<dbReference type="PANTHER" id="PTHR30572:SF4">
    <property type="entry name" value="ABC TRANSPORTER PERMEASE YTRF"/>
    <property type="match status" value="1"/>
</dbReference>
<dbReference type="Pfam" id="PF02687">
    <property type="entry name" value="FtsX"/>
    <property type="match status" value="1"/>
</dbReference>
<dbReference type="EMBL" id="CP036268">
    <property type="protein sequence ID" value="QDT36441.1"/>
    <property type="molecule type" value="Genomic_DNA"/>
</dbReference>
<comment type="similarity">
    <text evidence="6">Belongs to the ABC-4 integral membrane protein family.</text>
</comment>
<proteinExistence type="inferred from homology"/>
<dbReference type="GO" id="GO:0005524">
    <property type="term" value="F:ATP binding"/>
    <property type="evidence" value="ECO:0007669"/>
    <property type="project" value="UniProtKB-KW"/>
</dbReference>
<evidence type="ECO:0000313" key="11">
    <source>
        <dbReference type="EMBL" id="QDT36441.1"/>
    </source>
</evidence>
<evidence type="ECO:0000256" key="1">
    <source>
        <dbReference type="ARBA" id="ARBA00004651"/>
    </source>
</evidence>
<dbReference type="Proteomes" id="UP000317318">
    <property type="component" value="Chromosome"/>
</dbReference>
<evidence type="ECO:0000259" key="9">
    <source>
        <dbReference type="Pfam" id="PF02687"/>
    </source>
</evidence>
<keyword evidence="11" id="KW-0547">Nucleotide-binding</keyword>
<protein>
    <submittedName>
        <fullName evidence="11">Macrolide export ATP-binding/permease protein MacB</fullName>
        <ecNumber evidence="11">3.6.3.-</ecNumber>
    </submittedName>
</protein>
<dbReference type="KEGG" id="svp:Pan189_07970"/>
<evidence type="ECO:0000256" key="2">
    <source>
        <dbReference type="ARBA" id="ARBA00022475"/>
    </source>
</evidence>
<comment type="subcellular location">
    <subcellularLocation>
        <location evidence="1">Cell membrane</location>
        <topology evidence="1">Multi-pass membrane protein</topology>
    </subcellularLocation>
</comment>
<gene>
    <name evidence="11" type="primary">macB_3</name>
    <name evidence="11" type="ORF">Pan189_07970</name>
</gene>
<dbReference type="InterPro" id="IPR025857">
    <property type="entry name" value="MacB_PCD"/>
</dbReference>
<feature type="domain" description="MacB-like periplasmic core" evidence="10">
    <location>
        <begin position="16"/>
        <end position="226"/>
    </location>
</feature>
<feature type="region of interest" description="Disordered" evidence="7">
    <location>
        <begin position="269"/>
        <end position="291"/>
    </location>
</feature>
<evidence type="ECO:0000256" key="4">
    <source>
        <dbReference type="ARBA" id="ARBA00022989"/>
    </source>
</evidence>
<name>A0A517QXT0_9PLAN</name>
<dbReference type="GO" id="GO:0022857">
    <property type="term" value="F:transmembrane transporter activity"/>
    <property type="evidence" value="ECO:0007669"/>
    <property type="project" value="TreeGrafter"/>
</dbReference>
<dbReference type="InterPro" id="IPR003838">
    <property type="entry name" value="ABC3_permease_C"/>
</dbReference>
<feature type="transmembrane region" description="Helical" evidence="8">
    <location>
        <begin position="367"/>
        <end position="391"/>
    </location>
</feature>
<evidence type="ECO:0000313" key="12">
    <source>
        <dbReference type="Proteomes" id="UP000317318"/>
    </source>
</evidence>
<keyword evidence="4 8" id="KW-1133">Transmembrane helix</keyword>
<keyword evidence="11" id="KW-0067">ATP-binding</keyword>
<feature type="domain" description="ABC3 transporter permease C-terminal" evidence="9">
    <location>
        <begin position="317"/>
        <end position="431"/>
    </location>
</feature>
<keyword evidence="11" id="KW-0378">Hydrolase</keyword>
<evidence type="ECO:0000259" key="10">
    <source>
        <dbReference type="Pfam" id="PF12704"/>
    </source>
</evidence>
<evidence type="ECO:0000256" key="3">
    <source>
        <dbReference type="ARBA" id="ARBA00022692"/>
    </source>
</evidence>
<evidence type="ECO:0000256" key="6">
    <source>
        <dbReference type="ARBA" id="ARBA00038076"/>
    </source>
</evidence>
<sequence>MLLFALRNLWSRPARTILALLGLTVAIAGMVGLFSVAHGLDATVKDTFARVPGLVAMQPGAPIPLFSTLPSDWQQEIEQVDGVGVVNTEVWQRVNMINGKAIISPPRLFCGTDIPSRLQLSTDLFGDSIIEGRYLTLEDRGTTNCVVSNFIAEEFGATVGDVLTPNGVECKIVGIYSVGSILVDVAIVLDVDMVRQITRYDPETVSAFYIEAAPGAEPKAVAERISDNFADRAIEPWRPSELLLLSDKNPVESLFESIDQLLSGELKPAPAPPSLGAGSPTGSGGEPKSGVDVRTMDDWSAQFDQLTGDLDLFLSILTSIGLTIAVLSVINTMLMSVSERIIEFGILKANGWSRLDVVKLITAESGLIGLGGGVLGTSIGWAATLILNAYFPDRLNLYASPELIGFALIFSSLLGVVGGLYPALWAMRMAPMEAIRRG</sequence>
<feature type="transmembrane region" description="Helical" evidence="8">
    <location>
        <begin position="403"/>
        <end position="427"/>
    </location>
</feature>
<evidence type="ECO:0000256" key="8">
    <source>
        <dbReference type="SAM" id="Phobius"/>
    </source>
</evidence>
<evidence type="ECO:0000256" key="7">
    <source>
        <dbReference type="SAM" id="MobiDB-lite"/>
    </source>
</evidence>
<feature type="transmembrane region" description="Helical" evidence="8">
    <location>
        <begin position="312"/>
        <end position="334"/>
    </location>
</feature>
<keyword evidence="5 8" id="KW-0472">Membrane</keyword>
<keyword evidence="2" id="KW-1003">Cell membrane</keyword>
<reference evidence="11 12" key="1">
    <citation type="submission" date="2019-02" db="EMBL/GenBank/DDBJ databases">
        <title>Deep-cultivation of Planctomycetes and their phenomic and genomic characterization uncovers novel biology.</title>
        <authorList>
            <person name="Wiegand S."/>
            <person name="Jogler M."/>
            <person name="Boedeker C."/>
            <person name="Pinto D."/>
            <person name="Vollmers J."/>
            <person name="Rivas-Marin E."/>
            <person name="Kohn T."/>
            <person name="Peeters S.H."/>
            <person name="Heuer A."/>
            <person name="Rast P."/>
            <person name="Oberbeckmann S."/>
            <person name="Bunk B."/>
            <person name="Jeske O."/>
            <person name="Meyerdierks A."/>
            <person name="Storesund J.E."/>
            <person name="Kallscheuer N."/>
            <person name="Luecker S."/>
            <person name="Lage O.M."/>
            <person name="Pohl T."/>
            <person name="Merkel B.J."/>
            <person name="Hornburger P."/>
            <person name="Mueller R.-W."/>
            <person name="Bruemmer F."/>
            <person name="Labrenz M."/>
            <person name="Spormann A.M."/>
            <person name="Op den Camp H."/>
            <person name="Overmann J."/>
            <person name="Amann R."/>
            <person name="Jetten M.S.M."/>
            <person name="Mascher T."/>
            <person name="Medema M.H."/>
            <person name="Devos D.P."/>
            <person name="Kaster A.-K."/>
            <person name="Ovreas L."/>
            <person name="Rohde M."/>
            <person name="Galperin M.Y."/>
            <person name="Jogler C."/>
        </authorList>
    </citation>
    <scope>NUCLEOTIDE SEQUENCE [LARGE SCALE GENOMIC DNA]</scope>
    <source>
        <strain evidence="11 12">Pan189</strain>
    </source>
</reference>
<dbReference type="AlphaFoldDB" id="A0A517QXT0"/>